<reference evidence="2 3" key="1">
    <citation type="submission" date="2018-07" db="EMBL/GenBank/DDBJ databases">
        <title>Genome sequences of six Lactobacillus spp. isolated from bumble bee guts.</title>
        <authorList>
            <person name="Motta E.V.S."/>
            <person name="Moran N.A."/>
        </authorList>
    </citation>
    <scope>NUCLEOTIDE SEQUENCE [LARGE SCALE GENOMIC DNA]</scope>
    <source>
        <strain evidence="2 3">BI-1.1</strain>
    </source>
</reference>
<dbReference type="SUPFAM" id="SSF52058">
    <property type="entry name" value="L domain-like"/>
    <property type="match status" value="1"/>
</dbReference>
<name>A0A417ZJ35_9LACO</name>
<dbReference type="GO" id="GO:0031146">
    <property type="term" value="P:SCF-dependent proteasomal ubiquitin-dependent protein catabolic process"/>
    <property type="evidence" value="ECO:0007669"/>
    <property type="project" value="TreeGrafter"/>
</dbReference>
<dbReference type="RefSeq" id="WP_118899640.1">
    <property type="nucleotide sequence ID" value="NZ_QOCR01000001.1"/>
</dbReference>
<dbReference type="GO" id="GO:0019005">
    <property type="term" value="C:SCF ubiquitin ligase complex"/>
    <property type="evidence" value="ECO:0007669"/>
    <property type="project" value="TreeGrafter"/>
</dbReference>
<dbReference type="InterPro" id="IPR011889">
    <property type="entry name" value="Liste_lipo_26"/>
</dbReference>
<dbReference type="PANTHER" id="PTHR13318">
    <property type="entry name" value="PARTNER OF PAIRED, ISOFORM B-RELATED"/>
    <property type="match status" value="1"/>
</dbReference>
<keyword evidence="3" id="KW-1185">Reference proteome</keyword>
<gene>
    <name evidence="2" type="ORF">DS831_01295</name>
</gene>
<dbReference type="EMBL" id="QOCR01000001">
    <property type="protein sequence ID" value="RHW51994.1"/>
    <property type="molecule type" value="Genomic_DNA"/>
</dbReference>
<organism evidence="2 3">
    <name type="scientific">Bombilactobacillus bombi</name>
    <dbReference type="NCBI Taxonomy" id="1303590"/>
    <lineage>
        <taxon>Bacteria</taxon>
        <taxon>Bacillati</taxon>
        <taxon>Bacillota</taxon>
        <taxon>Bacilli</taxon>
        <taxon>Lactobacillales</taxon>
        <taxon>Lactobacillaceae</taxon>
        <taxon>Bombilactobacillus</taxon>
    </lineage>
</organism>
<dbReference type="Pfam" id="PF03382">
    <property type="entry name" value="DUF285"/>
    <property type="match status" value="8"/>
</dbReference>
<dbReference type="InterPro" id="IPR032675">
    <property type="entry name" value="LRR_dom_sf"/>
</dbReference>
<dbReference type="Gene3D" id="3.80.10.10">
    <property type="entry name" value="Ribonuclease Inhibitor"/>
    <property type="match status" value="5"/>
</dbReference>
<dbReference type="OrthoDB" id="2278876at2"/>
<evidence type="ECO:0000313" key="3">
    <source>
        <dbReference type="Proteomes" id="UP000284109"/>
    </source>
</evidence>
<proteinExistence type="predicted"/>
<dbReference type="Proteomes" id="UP000284109">
    <property type="component" value="Unassembled WGS sequence"/>
</dbReference>
<sequence>MLYKFKIAHKNKAFLASVVIIELIWLLFTTVMPTRAAFGTNLTQWPKVSTNLKTQIDSKYAFSPTLSAQTQISVSNVSGANRAALDSDDDANTLKFTPSGSGNMRFTILYTNIGFSNKGKSMDASVVVTTAGTIDWIKATPVGHLQLHGTANNMSAAATVNFLEHGTNTPASVSGHLTFANVNSLKVVSMNLAAFDQIYCAPNTDLEYNAGSGGLTNLSGARNVKGDTVKFTGTFSDKSSLSYSFSGTSYFQIDTGFELGSMVDVTIPKANKTGIEDDTATTRSLTKSDQVPIQVTNMMTSRLDPRTWEIPDLTKPRSNVNNFKNQLLAPKAVSGTSAVDIWQVRPLYTISQFITEKSSGYLSNYQITDKLDPIWTLTPDSPGTAADVIDKITITDESKKTYDSKTFTAKVDSSNNLTIKATEAALKDKNFYGHIYTFVINGAFTKTADNKFPEDTTAARYEAKSNIANASYTIASSNKVNSEDTLNVTNKINYPNPPTLKIDDMYSVKNKINGTISDPLSHGNDINYLDLTITYTDTTGATKTAPLNIETPTTTLGHENRIINSAPGSNISFQANLPSDIKNNDTSTSNQPFTITAEDNYGIKGQTIANLKPWWDVKNGTLTIHDHDINLNAKSAADWPWDNQRADINKVVFETGVTAFQSLDYMFQGMPKLTDLDLTSMDMRQVTSTTKMLDGATSLSSFVLGPNTCFPSDIALPLKTADTGNWHGVGSGTKTSPNGIMLTSSELADKYKNGAAQENYVLDKAKWWNLDSDGTLSIYAHNINTTINSLKDWDWYSVKDSVKKVDIKPGVIVSAKNADNQYTTQYMFQDMSKVKKINGLENLDTSKVQDMEAMFQGEVAIDEISGIKNLNTRNVTNMLTMFRYCYKLKSLDLSNVDMSKVENTENMFYLDYRLAELTLSDKTKFVQDPDLTAAQLKPGDTSSTQISTKWRSVDINNGGTVIAPKGKALTNKDIIALYTNKVGPKETYVWENNWWDFDSKSGTLTIYPHQIDINASAASSWPWDGLRSNITKVSLAANVSAINSLQGMFQGMSSLTSIDGLNGFDTSQVTSMFSMFKDDSSLASLDLSNQFKTDKVNDIRNMFSNCEALTKLDVSNFNTPNLTEMGSIFSGCSNLTEIDGLNKFTTDKVHTMDSLFYNDGKLTSVDLSSFNMSSMTKENDIFSGCSALRQIKLGPAVQLVDNCGLPEAPGDGRSIGNNYNNTNKWQAVGLGDVNNPKGDSLTVRELIAKYPPKNSNPSETYVWDQNWWDVTGGILSIYTHTIDYPYNGSAIAPKWPWEAQDSIIEKVIFKGNVSTANNANLQNMFAHMTNLTTIEGLDKLNTNNAANMHAMFWKDASLTSLDISMLDMTNVKDTEAMFAETKISEITLGKNTRFIQSPGLPDNPTGTKKWHAKNSLNTDVTADNLLNAQDIINKYQKGADKQTYVWDSRWWVLDNNKLIIYPHNITLQADKGTNIKSTDWPWDSYRSSITTADIKPGVKVDSTAGMFLGMNALTSINGLGNLDTAAVTDMSNMFQSDTALRSLPDLNTLNTQNVIDMSGMFQWTPYLTTLDLSNFNTSNVTKMDKMFMRTSWGTGLQTLDISHFDMSKVTSSSSMFTNDTQLWQLTLGPKVQLSADCGLPDAPGRGDAIGNNNHNNTSKWQAVGSTKDPNKPIGDVFTVSALIAKYSKANNNPTETYTWDQRWWDITDDKTLNIYQHTIDYQYDNTVNAPEWPWRYQLNDIHTVDFKGHVDTIDNPNIQNMFAHMTNLSSISGLDQLDIKKAHSTRAMFWDTALSSLDISSFNMKNVQDTNSMLKTSSLSKITLGSDNRFPNDPGLPDNPNGTKKWKELLNGDSDTAPTGEMIDTGAIIDKYAQGSDKVRTYVWDPAWWYLDTTGTLNIYQHKIINLLSTNLQPSNWPWDNNRDQVRSIKVNPGVEVSAGISVASPSVRYMFANMSNLTSVSGLENIKVNVAANDYTVDMSHLFENCTNLTTLDLSTLDMSHAYYTSDIFSGDTKLSQLTLGNKTTFPEDPSLPAAPAKDSDTNGNTQKWRAVGTGATIDSPKGDRLTSIEVASRYPYKGTNGPQETYVWDNAWWDYDQTTKTLTIHKHNIDLGVTSYSQWPWYDTKGTIINNVVNVNINPGVKVDSTAGMFLGMKALTSINGLGNLDTAAVTDMSNMFQSDTALRSLPDLNTLNTQNVIDMSGMFQWTPYLTTLDLSNFNTSNVTKMDKMFMRTSWGTGLQTLDISHFDMSKVTSSSSMFTNDTQLWQLTLGPKVQLSADCGLPDAPGSDKTSMLMPGSQLADKHYNNTSKWQAVGNGGVYNPTGDALTVKDLIAKYPRGTINPSETYVWDQRWWLLDNNTLTIYPHIIDVNSTGVKDWPWYSALDDIKTIDIKPGVVAKNSIKSMFYGMKNLTIISGLSNMDTSEVTNFYAMFFYDKKLLSLDLSKMEISQGANTTGIFGQDNSLWKIILGPKTNLKNSQLPAAPGGDTSFPENPNYVSRTSDWQEVLTNDDYHPSGDTIKANVLSNYQGDGSSTHTYVWVPSEAGYLTLIKTPEDVEFNLINYPTYFGLQKSKSAQKFEVDDTRAINSDWQLLAYGSQFKSVNGNKGLTGIEFDYKGIKFGEGTSVILKDHSGSKFNSKYQWSLTDNGQPGIQLDIPTTLRPESGKYHGTITYELRNSI</sequence>
<dbReference type="PANTHER" id="PTHR13318:SF178">
    <property type="entry name" value="OS02G0200900 PROTEIN"/>
    <property type="match status" value="1"/>
</dbReference>
<dbReference type="InterPro" id="IPR005046">
    <property type="entry name" value="DUF285"/>
</dbReference>
<accession>A0A417ZJ35</accession>
<evidence type="ECO:0000313" key="2">
    <source>
        <dbReference type="EMBL" id="RHW51994.1"/>
    </source>
</evidence>
<comment type="caution">
    <text evidence="2">The sequence shown here is derived from an EMBL/GenBank/DDBJ whole genome shotgun (WGS) entry which is preliminary data.</text>
</comment>
<dbReference type="NCBIfam" id="TIGR02167">
    <property type="entry name" value="Liste_lipo_26"/>
    <property type="match status" value="10"/>
</dbReference>
<feature type="region of interest" description="Disordered" evidence="1">
    <location>
        <begin position="2026"/>
        <end position="2049"/>
    </location>
</feature>
<evidence type="ECO:0008006" key="4">
    <source>
        <dbReference type="Google" id="ProtNLM"/>
    </source>
</evidence>
<evidence type="ECO:0000256" key="1">
    <source>
        <dbReference type="SAM" id="MobiDB-lite"/>
    </source>
</evidence>
<protein>
    <recommendedName>
        <fullName evidence="4">BspA family leucine-rich repeat surface protein</fullName>
    </recommendedName>
</protein>